<accession>A0A518GUA8</accession>
<evidence type="ECO:0000256" key="1">
    <source>
        <dbReference type="SAM" id="Phobius"/>
    </source>
</evidence>
<keyword evidence="3" id="KW-1185">Reference proteome</keyword>
<name>A0A518GUA8_9PLAN</name>
<dbReference type="AlphaFoldDB" id="A0A518GUA8"/>
<dbReference type="OrthoDB" id="243821at2"/>
<dbReference type="PANTHER" id="PTHR30012:SF0">
    <property type="entry name" value="TYPE II SECRETION SYSTEM PROTEIN F-RELATED"/>
    <property type="match status" value="1"/>
</dbReference>
<feature type="transmembrane region" description="Helical" evidence="1">
    <location>
        <begin position="176"/>
        <end position="197"/>
    </location>
</feature>
<reference evidence="2 3" key="1">
    <citation type="submission" date="2019-02" db="EMBL/GenBank/DDBJ databases">
        <title>Deep-cultivation of Planctomycetes and their phenomic and genomic characterization uncovers novel biology.</title>
        <authorList>
            <person name="Wiegand S."/>
            <person name="Jogler M."/>
            <person name="Boedeker C."/>
            <person name="Pinto D."/>
            <person name="Vollmers J."/>
            <person name="Rivas-Marin E."/>
            <person name="Kohn T."/>
            <person name="Peeters S.H."/>
            <person name="Heuer A."/>
            <person name="Rast P."/>
            <person name="Oberbeckmann S."/>
            <person name="Bunk B."/>
            <person name="Jeske O."/>
            <person name="Meyerdierks A."/>
            <person name="Storesund J.E."/>
            <person name="Kallscheuer N."/>
            <person name="Luecker S."/>
            <person name="Lage O.M."/>
            <person name="Pohl T."/>
            <person name="Merkel B.J."/>
            <person name="Hornburger P."/>
            <person name="Mueller R.-W."/>
            <person name="Bruemmer F."/>
            <person name="Labrenz M."/>
            <person name="Spormann A.M."/>
            <person name="Op den Camp H."/>
            <person name="Overmann J."/>
            <person name="Amann R."/>
            <person name="Jetten M.S.M."/>
            <person name="Mascher T."/>
            <person name="Medema M.H."/>
            <person name="Devos D.P."/>
            <person name="Kaster A.-K."/>
            <person name="Ovreas L."/>
            <person name="Rohde M."/>
            <person name="Galperin M.Y."/>
            <person name="Jogler C."/>
        </authorList>
    </citation>
    <scope>NUCLEOTIDE SEQUENCE [LARGE SCALE GENOMIC DNA]</scope>
    <source>
        <strain evidence="2 3">Spb1</strain>
    </source>
</reference>
<evidence type="ECO:0000313" key="3">
    <source>
        <dbReference type="Proteomes" id="UP000315349"/>
    </source>
</evidence>
<dbReference type="RefSeq" id="WP_145304177.1">
    <property type="nucleotide sequence ID" value="NZ_CP036299.1"/>
</dbReference>
<feature type="transmembrane region" description="Helical" evidence="1">
    <location>
        <begin position="378"/>
        <end position="402"/>
    </location>
</feature>
<dbReference type="InterPro" id="IPR003004">
    <property type="entry name" value="GspF/PilC"/>
</dbReference>
<keyword evidence="1" id="KW-0472">Membrane</keyword>
<keyword evidence="1" id="KW-1133">Transmembrane helix</keyword>
<keyword evidence="1" id="KW-0812">Transmembrane</keyword>
<feature type="transmembrane region" description="Helical" evidence="1">
    <location>
        <begin position="228"/>
        <end position="247"/>
    </location>
</feature>
<evidence type="ECO:0000313" key="2">
    <source>
        <dbReference type="EMBL" id="QDV32156.1"/>
    </source>
</evidence>
<protein>
    <submittedName>
        <fullName evidence="2">Type IV pilin biogenesis protein</fullName>
    </submittedName>
</protein>
<sequence>MPEYLYQAIKASDPSPGASSRTATREIIRGRMKAASDNLLGDLLREEGLELISFERADRLESFGLAVLPIFPEVTTDHRAQTEIPPELCLRLLAEESPSRKDRKKLLHAWKRYRHDQDLAATIQFAGAALPADLGTYLSDLQDGRLTTALLRELMLARAREKLFRQRIFFQIGTPFLWYVVTVMILVAAGTIIVPRFKMMFDDFGTRLPLFTSLVIGFYDFLTGYSLILLFLVALAIGSCVILTRFTTFGRLYRRLMIYVPLIGRPIYHLKSATYTEVFSLTLPWSLPLPQVARLAALIAEEPLFRESTEEWIKQMEQGKAPQDAFGERTFLPASIASLFRLKTSPHGLQDACKLLAASFVIRAIAHVKIGVFCMPQLMVLTCVLTVGIVLFAMFSPLFMLLNDLS</sequence>
<proteinExistence type="predicted"/>
<organism evidence="2 3">
    <name type="scientific">Planctopirus ephydatiae</name>
    <dbReference type="NCBI Taxonomy" id="2528019"/>
    <lineage>
        <taxon>Bacteria</taxon>
        <taxon>Pseudomonadati</taxon>
        <taxon>Planctomycetota</taxon>
        <taxon>Planctomycetia</taxon>
        <taxon>Planctomycetales</taxon>
        <taxon>Planctomycetaceae</taxon>
        <taxon>Planctopirus</taxon>
    </lineage>
</organism>
<gene>
    <name evidence="2" type="ORF">Spb1_41060</name>
</gene>
<dbReference type="Proteomes" id="UP000315349">
    <property type="component" value="Chromosome"/>
</dbReference>
<dbReference type="PANTHER" id="PTHR30012">
    <property type="entry name" value="GENERAL SECRETION PATHWAY PROTEIN"/>
    <property type="match status" value="1"/>
</dbReference>
<dbReference type="KEGG" id="peh:Spb1_41060"/>
<dbReference type="EMBL" id="CP036299">
    <property type="protein sequence ID" value="QDV32156.1"/>
    <property type="molecule type" value="Genomic_DNA"/>
</dbReference>